<comment type="caution">
    <text evidence="1">The sequence shown here is derived from an EMBL/GenBank/DDBJ whole genome shotgun (WGS) entry which is preliminary data.</text>
</comment>
<dbReference type="Pfam" id="PF11212">
    <property type="entry name" value="DUF2999"/>
    <property type="match status" value="1"/>
</dbReference>
<proteinExistence type="predicted"/>
<keyword evidence="2" id="KW-1185">Reference proteome</keyword>
<dbReference type="RefSeq" id="WP_149981015.1">
    <property type="nucleotide sequence ID" value="NZ_CABVLM010000004.1"/>
</dbReference>
<accession>A0ABW8KVH3</accession>
<protein>
    <submittedName>
        <fullName evidence="1">DUF2999 family protein</fullName>
    </submittedName>
</protein>
<name>A0ABW8KVH3_9GAMM</name>
<reference evidence="1 2" key="1">
    <citation type="submission" date="2024-11" db="EMBL/GenBank/DDBJ databases">
        <title>The Natural Products Discovery Center: Release of the First 8490 Sequenced Strains for Exploring Actinobacteria Biosynthetic Diversity.</title>
        <authorList>
            <person name="Kalkreuter E."/>
            <person name="Kautsar S.A."/>
            <person name="Yang D."/>
            <person name="Bader C.D."/>
            <person name="Teijaro C.N."/>
            <person name="Fluegel L."/>
            <person name="Davis C.M."/>
            <person name="Simpson J.R."/>
            <person name="Lauterbach L."/>
            <person name="Steele A.D."/>
            <person name="Gui C."/>
            <person name="Meng S."/>
            <person name="Li G."/>
            <person name="Viehrig K."/>
            <person name="Ye F."/>
            <person name="Su P."/>
            <person name="Kiefer A.F."/>
            <person name="Nichols A."/>
            <person name="Cepeda A.J."/>
            <person name="Yan W."/>
            <person name="Fan B."/>
            <person name="Jiang Y."/>
            <person name="Adhikari A."/>
            <person name="Zheng C.-J."/>
            <person name="Schuster L."/>
            <person name="Cowan T.M."/>
            <person name="Smanski M.J."/>
            <person name="Chevrette M.G."/>
            <person name="De Carvalho L.P.S."/>
            <person name="Shen B."/>
        </authorList>
    </citation>
    <scope>NUCLEOTIDE SEQUENCE [LARGE SCALE GENOMIC DNA]</scope>
    <source>
        <strain evidence="1 2">NPDC078403</strain>
    </source>
</reference>
<dbReference type="EMBL" id="JBJDOT010000008">
    <property type="protein sequence ID" value="MFK3863805.1"/>
    <property type="molecule type" value="Genomic_DNA"/>
</dbReference>
<evidence type="ECO:0000313" key="1">
    <source>
        <dbReference type="EMBL" id="MFK3863805.1"/>
    </source>
</evidence>
<sequence>MNPIIATLKEHNVSDEKVHELFQAFTQNPMMAMALVQQLGIPPEKLQALMGLVMTQPHLIKEAADSLGIGEGELEKAKQQLKNQ</sequence>
<evidence type="ECO:0000313" key="2">
    <source>
        <dbReference type="Proteomes" id="UP001620262"/>
    </source>
</evidence>
<dbReference type="InterPro" id="IPR021376">
    <property type="entry name" value="DUF2999"/>
</dbReference>
<dbReference type="Proteomes" id="UP001620262">
    <property type="component" value="Unassembled WGS sequence"/>
</dbReference>
<gene>
    <name evidence="1" type="ORF">ACI2JU_07955</name>
</gene>
<organism evidence="1 2">
    <name type="scientific">Pseudoalteromonas rhizosphaerae</name>
    <dbReference type="NCBI Taxonomy" id="2518973"/>
    <lineage>
        <taxon>Bacteria</taxon>
        <taxon>Pseudomonadati</taxon>
        <taxon>Pseudomonadota</taxon>
        <taxon>Gammaproteobacteria</taxon>
        <taxon>Alteromonadales</taxon>
        <taxon>Pseudoalteromonadaceae</taxon>
        <taxon>Pseudoalteromonas</taxon>
    </lineage>
</organism>